<gene>
    <name evidence="2" type="ORF">ELS01_20510</name>
    <name evidence="3" type="ORF">G0N98_19590</name>
</gene>
<organism evidence="2">
    <name type="scientific">Salmonella typhimurium</name>
    <dbReference type="NCBI Taxonomy" id="90371"/>
    <lineage>
        <taxon>Bacteria</taxon>
        <taxon>Pseudomonadati</taxon>
        <taxon>Pseudomonadota</taxon>
        <taxon>Gammaproteobacteria</taxon>
        <taxon>Enterobacterales</taxon>
        <taxon>Enterobacteriaceae</taxon>
        <taxon>Salmonella</taxon>
    </lineage>
</organism>
<dbReference type="GeneID" id="99708242"/>
<reference evidence="3" key="1">
    <citation type="journal article" date="2018" name="Genome Biol.">
        <title>SKESA: strategic k-mer extension for scrupulous assemblies.</title>
        <authorList>
            <person name="Souvorov A."/>
            <person name="Agarwala R."/>
            <person name="Lipman D.J."/>
        </authorList>
    </citation>
    <scope>NUCLEOTIDE SEQUENCE</scope>
    <source>
        <strain evidence="3">SSI_AA379</strain>
    </source>
</reference>
<proteinExistence type="predicted"/>
<name>A0A077W4A7_SALTM</name>
<comment type="caution">
    <text evidence="2">The sequence shown here is derived from an EMBL/GenBank/DDBJ whole genome shotgun (WGS) entry which is preliminary data.</text>
</comment>
<dbReference type="AlphaFoldDB" id="A0A077W4A7"/>
<dbReference type="RefSeq" id="WP_016239970.1">
    <property type="nucleotide sequence ID" value="NC_024983.1"/>
</dbReference>
<keyword evidence="1" id="KW-1133">Transmembrane helix</keyword>
<dbReference type="EMBL" id="DAANNU010000029">
    <property type="protein sequence ID" value="HAD0664260.1"/>
    <property type="molecule type" value="Genomic_DNA"/>
</dbReference>
<keyword evidence="1" id="KW-0812">Transmembrane</keyword>
<reference evidence="2" key="2">
    <citation type="submission" date="2018-12" db="EMBL/GenBank/DDBJ databases">
        <authorList>
            <person name="Ashton P.M."/>
            <person name="Dallman T."/>
            <person name="Nair S."/>
            <person name="De Pinna E."/>
            <person name="Peters T."/>
            <person name="Grant K."/>
        </authorList>
    </citation>
    <scope>NUCLEOTIDE SEQUENCE</scope>
    <source>
        <strain evidence="2">582921</strain>
    </source>
</reference>
<dbReference type="EMBL" id="AAHUQY010000021">
    <property type="protein sequence ID" value="ECA5342768.1"/>
    <property type="molecule type" value="Genomic_DNA"/>
</dbReference>
<feature type="transmembrane region" description="Helical" evidence="1">
    <location>
        <begin position="74"/>
        <end position="95"/>
    </location>
</feature>
<evidence type="ECO:0000313" key="2">
    <source>
        <dbReference type="EMBL" id="ECA5342768.1"/>
    </source>
</evidence>
<sequence>MNPITLSEMSDEDEEVKIISSYEPQDDEIAIVFDSSKITGGNALDFFQFTKQSHSNVKVYGDSNGVSYLQLNSITLALGTFFATSVMIPFLVNLVSNYIQKKIDNFGTRDIDVKVSIIKKNKSGKHVKYTVSGKVDDVLKVINKIK</sequence>
<evidence type="ECO:0000256" key="1">
    <source>
        <dbReference type="SAM" id="Phobius"/>
    </source>
</evidence>
<accession>A0A077W4A7</accession>
<reference evidence="3" key="3">
    <citation type="submission" date="2019-08" db="EMBL/GenBank/DDBJ databases">
        <authorList>
            <consortium name="NCBI Pathogen Detection Project"/>
        </authorList>
    </citation>
    <scope>NUCLEOTIDE SEQUENCE</scope>
    <source>
        <strain evidence="3">SSI_AA379</strain>
    </source>
</reference>
<protein>
    <submittedName>
        <fullName evidence="2">Uncharacterized protein</fullName>
    </submittedName>
</protein>
<evidence type="ECO:0000313" key="3">
    <source>
        <dbReference type="EMBL" id="HAD0664260.1"/>
    </source>
</evidence>
<keyword evidence="1" id="KW-0472">Membrane</keyword>